<dbReference type="InParanoid" id="A0A0D1Z414"/>
<dbReference type="OrthoDB" id="2445133at2759"/>
<evidence type="ECO:0000256" key="6">
    <source>
        <dbReference type="SAM" id="MobiDB-lite"/>
    </source>
</evidence>
<evidence type="ECO:0000256" key="4">
    <source>
        <dbReference type="ARBA" id="ARBA00041575"/>
    </source>
</evidence>
<sequence length="466" mass="51146">MFHEGDLQSGIGLAIQQSKSVACFVRDDSLESSQWENEWLQDDEVSRLLQSRSVILRLNAGSQEAGFLSAFCPVNDVPALALIQHGQLLDLLTRPITEDEFKSRIRKALGAGTETLKDVQVAPAQSETASSSHSDASTPAAAITSQPAISVPLTDASSHDNEGRKESKGKQKQEDPTPALPAATHIQSSAPRNDWLEQQRQRQLDARKERERIMAQIEADKAERRARREQERRTREQATAETETESASSSLASKTRRTSSRASSSNLQVRLLDGSTIRKQFPADASLASDVRPWIDSHLETKAPYTFKQILAPQPARPISVGEEHSSLRELDLLPSATLVLQPVQTYSDAYAPASAGILSLPYNAVTGAYGIISGTLSGAANWLRGGLFRPEDDERGRTLGQQPQQESSTPYTNHADERPAPRGTPRNNIRIRTLADQRDGTVDQQFYNGNSLDFEPNIDDSTSSK</sequence>
<comment type="subunit">
    <text evidence="3">Directly interacts with VCP. Interacts with UBQLN1. Forms a complex with VCP and UBQLN1.</text>
</comment>
<feature type="compositionally biased region" description="Low complexity" evidence="6">
    <location>
        <begin position="239"/>
        <end position="253"/>
    </location>
</feature>
<proteinExistence type="predicted"/>
<evidence type="ECO:0000256" key="1">
    <source>
        <dbReference type="ARBA" id="ARBA00004406"/>
    </source>
</evidence>
<dbReference type="RefSeq" id="XP_016217591.1">
    <property type="nucleotide sequence ID" value="XM_016354579.1"/>
</dbReference>
<dbReference type="InterPro" id="IPR029071">
    <property type="entry name" value="Ubiquitin-like_domsf"/>
</dbReference>
<dbReference type="HOGENOM" id="CLU_035996_0_0_1"/>
<feature type="compositionally biased region" description="Basic and acidic residues" evidence="6">
    <location>
        <begin position="157"/>
        <end position="175"/>
    </location>
</feature>
<dbReference type="SUPFAM" id="SSF54236">
    <property type="entry name" value="Ubiquitin-like"/>
    <property type="match status" value="1"/>
</dbReference>
<organism evidence="8 9">
    <name type="scientific">Verruconis gallopava</name>
    <dbReference type="NCBI Taxonomy" id="253628"/>
    <lineage>
        <taxon>Eukaryota</taxon>
        <taxon>Fungi</taxon>
        <taxon>Dikarya</taxon>
        <taxon>Ascomycota</taxon>
        <taxon>Pezizomycotina</taxon>
        <taxon>Dothideomycetes</taxon>
        <taxon>Pleosporomycetidae</taxon>
        <taxon>Venturiales</taxon>
        <taxon>Sympoventuriaceae</taxon>
        <taxon>Verruconis</taxon>
    </lineage>
</organism>
<dbReference type="PROSITE" id="PS50033">
    <property type="entry name" value="UBX"/>
    <property type="match status" value="1"/>
</dbReference>
<feature type="region of interest" description="Disordered" evidence="6">
    <location>
        <begin position="390"/>
        <end position="466"/>
    </location>
</feature>
<evidence type="ECO:0000256" key="5">
    <source>
        <dbReference type="ARBA" id="ARBA00046062"/>
    </source>
</evidence>
<evidence type="ECO:0000256" key="3">
    <source>
        <dbReference type="ARBA" id="ARBA00038812"/>
    </source>
</evidence>
<dbReference type="CDD" id="cd01767">
    <property type="entry name" value="UBX"/>
    <property type="match status" value="1"/>
</dbReference>
<evidence type="ECO:0000313" key="8">
    <source>
        <dbReference type="EMBL" id="KIW07722.1"/>
    </source>
</evidence>
<feature type="compositionally biased region" description="Polar residues" evidence="6">
    <location>
        <begin position="400"/>
        <end position="413"/>
    </location>
</feature>
<dbReference type="PANTHER" id="PTHR46424">
    <property type="entry name" value="UBX DOMAIN-CONTAINING PROTEIN 4"/>
    <property type="match status" value="1"/>
</dbReference>
<dbReference type="STRING" id="253628.A0A0D1Z414"/>
<dbReference type="Proteomes" id="UP000053259">
    <property type="component" value="Unassembled WGS sequence"/>
</dbReference>
<dbReference type="SMART" id="SM00166">
    <property type="entry name" value="UBX"/>
    <property type="match status" value="1"/>
</dbReference>
<dbReference type="GeneID" id="27309626"/>
<dbReference type="GO" id="GO:0036503">
    <property type="term" value="P:ERAD pathway"/>
    <property type="evidence" value="ECO:0007669"/>
    <property type="project" value="TreeGrafter"/>
</dbReference>
<reference evidence="8 9" key="1">
    <citation type="submission" date="2015-01" db="EMBL/GenBank/DDBJ databases">
        <title>The Genome Sequence of Ochroconis gallopava CBS43764.</title>
        <authorList>
            <consortium name="The Broad Institute Genomics Platform"/>
            <person name="Cuomo C."/>
            <person name="de Hoog S."/>
            <person name="Gorbushina A."/>
            <person name="Stielow B."/>
            <person name="Teixiera M."/>
            <person name="Abouelleil A."/>
            <person name="Chapman S.B."/>
            <person name="Priest M."/>
            <person name="Young S.K."/>
            <person name="Wortman J."/>
            <person name="Nusbaum C."/>
            <person name="Birren B."/>
        </authorList>
    </citation>
    <scope>NUCLEOTIDE SEQUENCE [LARGE SCALE GENOMIC DNA]</scope>
    <source>
        <strain evidence="8 9">CBS 43764</strain>
    </source>
</reference>
<keyword evidence="2" id="KW-0834">Unfolded protein response</keyword>
<dbReference type="GO" id="GO:0005789">
    <property type="term" value="C:endoplasmic reticulum membrane"/>
    <property type="evidence" value="ECO:0007669"/>
    <property type="project" value="UniProtKB-SubCell"/>
</dbReference>
<protein>
    <recommendedName>
        <fullName evidence="4">UBX domain-containing protein 2</fullName>
    </recommendedName>
</protein>
<dbReference type="VEuPathDB" id="FungiDB:PV09_01653"/>
<dbReference type="GO" id="GO:0006986">
    <property type="term" value="P:response to unfolded protein"/>
    <property type="evidence" value="ECO:0007669"/>
    <property type="project" value="UniProtKB-KW"/>
</dbReference>
<feature type="compositionally biased region" description="Polar residues" evidence="6">
    <location>
        <begin position="443"/>
        <end position="452"/>
    </location>
</feature>
<feature type="compositionally biased region" description="Basic and acidic residues" evidence="6">
    <location>
        <begin position="194"/>
        <end position="238"/>
    </location>
</feature>
<dbReference type="AlphaFoldDB" id="A0A0D1Z414"/>
<dbReference type="Gene3D" id="3.10.20.90">
    <property type="entry name" value="Phosphatidylinositol 3-kinase Catalytic Subunit, Chain A, domain 1"/>
    <property type="match status" value="1"/>
</dbReference>
<dbReference type="Pfam" id="PF00789">
    <property type="entry name" value="UBX"/>
    <property type="match status" value="1"/>
</dbReference>
<evidence type="ECO:0000256" key="2">
    <source>
        <dbReference type="ARBA" id="ARBA00023230"/>
    </source>
</evidence>
<accession>A0A0D1Z414</accession>
<dbReference type="InterPro" id="IPR036249">
    <property type="entry name" value="Thioredoxin-like_sf"/>
</dbReference>
<feature type="region of interest" description="Disordered" evidence="6">
    <location>
        <begin position="118"/>
        <end position="267"/>
    </location>
</feature>
<evidence type="ECO:0000313" key="9">
    <source>
        <dbReference type="Proteomes" id="UP000053259"/>
    </source>
</evidence>
<gene>
    <name evidence="8" type="ORF">PV09_01653</name>
</gene>
<dbReference type="PANTHER" id="PTHR46424:SF1">
    <property type="entry name" value="UBX DOMAIN-CONTAINING PROTEIN 4"/>
    <property type="match status" value="1"/>
</dbReference>
<comment type="function">
    <text evidence="5">Involved in endoplasmic reticulum-associated protein degradation (ERAD). Acts as a platform to recruit both UBQLN1 and VCP to the ER during ERAD.</text>
</comment>
<comment type="subcellular location">
    <subcellularLocation>
        <location evidence="1">Endoplasmic reticulum membrane</location>
        <topology evidence="1">Peripheral membrane protein</topology>
    </subcellularLocation>
</comment>
<evidence type="ECO:0000259" key="7">
    <source>
        <dbReference type="PROSITE" id="PS50033"/>
    </source>
</evidence>
<dbReference type="SUPFAM" id="SSF52833">
    <property type="entry name" value="Thioredoxin-like"/>
    <property type="match status" value="1"/>
</dbReference>
<name>A0A0D1Z414_9PEZI</name>
<dbReference type="InterPro" id="IPR001012">
    <property type="entry name" value="UBX_dom"/>
</dbReference>
<feature type="compositionally biased region" description="Low complexity" evidence="6">
    <location>
        <begin position="124"/>
        <end position="142"/>
    </location>
</feature>
<dbReference type="EMBL" id="KN847532">
    <property type="protein sequence ID" value="KIW07722.1"/>
    <property type="molecule type" value="Genomic_DNA"/>
</dbReference>
<keyword evidence="9" id="KW-1185">Reference proteome</keyword>
<dbReference type="Pfam" id="PF23187">
    <property type="entry name" value="UBX7_N"/>
    <property type="match status" value="1"/>
</dbReference>
<feature type="domain" description="UBX" evidence="7">
    <location>
        <begin position="260"/>
        <end position="341"/>
    </location>
</feature>
<dbReference type="FunCoup" id="A0A0D1Z414">
    <property type="interactions" value="102"/>
</dbReference>